<evidence type="ECO:0000313" key="4">
    <source>
        <dbReference type="EMBL" id="SUB77549.1"/>
    </source>
</evidence>
<reference evidence="4 5" key="1">
    <citation type="submission" date="2018-06" db="EMBL/GenBank/DDBJ databases">
        <authorList>
            <consortium name="Pathogen Informatics"/>
            <person name="Doyle S."/>
        </authorList>
    </citation>
    <scope>NUCLEOTIDE SEQUENCE [LARGE SCALE GENOMIC DNA]</scope>
    <source>
        <strain evidence="4 5">NCTC13100</strain>
    </source>
</reference>
<dbReference type="AlphaFoldDB" id="A0A379DGP9"/>
<keyword evidence="2" id="KW-0012">Acyltransferase</keyword>
<dbReference type="Gene3D" id="3.40.630.10">
    <property type="entry name" value="Zn peptidases"/>
    <property type="match status" value="1"/>
</dbReference>
<dbReference type="InterPro" id="IPR007484">
    <property type="entry name" value="Peptidase_M28"/>
</dbReference>
<keyword evidence="4" id="KW-0378">Hydrolase</keyword>
<keyword evidence="4" id="KW-0645">Protease</keyword>
<evidence type="ECO:0000313" key="5">
    <source>
        <dbReference type="Proteomes" id="UP000254263"/>
    </source>
</evidence>
<keyword evidence="1" id="KW-0808">Transferase</keyword>
<evidence type="ECO:0000259" key="3">
    <source>
        <dbReference type="Pfam" id="PF04389"/>
    </source>
</evidence>
<sequence length="334" mass="37431">MKTYNWLFAALAVFFLLITACGRTQKKNNTAKTEEGDTSEIQPVNTSIFSADSAFAYIADQVAFGPRVPGTEAHTACAGWLEKTMRSFGHDVIVQKAMLTTYNGKKFEAKNIITTINPEAKNRVLLLAHWDSRPVADHDPNPEKRNTPILGADDGASGVGVLMEIARKLSTQPVNYGVDIIFFDLEDYGVTEKEDSWCLGSQYWSKKPHIPNYKADFGILLDMVGSRNATFYWEAYSKTYASQLLMKIWQTASVLGYGRYFKQADGGGITDDHVPVIENLRIPVVNIVNYNPKNPKGFGHYWHTHEDNLNVIDRSTLKAVGNTVMTVLYEYQPQ</sequence>
<dbReference type="GO" id="GO:0008270">
    <property type="term" value="F:zinc ion binding"/>
    <property type="evidence" value="ECO:0007669"/>
    <property type="project" value="TreeGrafter"/>
</dbReference>
<dbReference type="PANTHER" id="PTHR12283">
    <property type="entry name" value="GLUTAMINYL-PEPTIDE CYCLOTRANSFERASE"/>
    <property type="match status" value="1"/>
</dbReference>
<dbReference type="SUPFAM" id="SSF53187">
    <property type="entry name" value="Zn-dependent exopeptidases"/>
    <property type="match status" value="1"/>
</dbReference>
<accession>A0A379DGP9</accession>
<proteinExistence type="predicted"/>
<evidence type="ECO:0000256" key="2">
    <source>
        <dbReference type="ARBA" id="ARBA00023315"/>
    </source>
</evidence>
<dbReference type="GO" id="GO:0004177">
    <property type="term" value="F:aminopeptidase activity"/>
    <property type="evidence" value="ECO:0007669"/>
    <property type="project" value="UniProtKB-KW"/>
</dbReference>
<dbReference type="Proteomes" id="UP000254263">
    <property type="component" value="Unassembled WGS sequence"/>
</dbReference>
<gene>
    <name evidence="4" type="ORF">NCTC13100_00674</name>
</gene>
<dbReference type="Pfam" id="PF04389">
    <property type="entry name" value="Peptidase_M28"/>
    <property type="match status" value="1"/>
</dbReference>
<dbReference type="PROSITE" id="PS51257">
    <property type="entry name" value="PROKAR_LIPOPROTEIN"/>
    <property type="match status" value="1"/>
</dbReference>
<dbReference type="InterPro" id="IPR040234">
    <property type="entry name" value="QC/QCL"/>
</dbReference>
<evidence type="ECO:0000256" key="1">
    <source>
        <dbReference type="ARBA" id="ARBA00022679"/>
    </source>
</evidence>
<keyword evidence="4" id="KW-0031">Aminopeptidase</keyword>
<protein>
    <submittedName>
        <fullName evidence="4">Alkaline phosphatase isozyme conversion aminopeptidase</fullName>
    </submittedName>
</protein>
<feature type="domain" description="Peptidase M28" evidence="3">
    <location>
        <begin position="111"/>
        <end position="326"/>
    </location>
</feature>
<dbReference type="PANTHER" id="PTHR12283:SF6">
    <property type="entry name" value="GLUTAMINYL-PEPTIDE CYCLOTRANSFERASE-RELATED"/>
    <property type="match status" value="1"/>
</dbReference>
<dbReference type="RefSeq" id="WP_018360110.1">
    <property type="nucleotide sequence ID" value="NZ_UGTI01000001.1"/>
</dbReference>
<dbReference type="GO" id="GO:0016603">
    <property type="term" value="F:glutaminyl-peptide cyclotransferase activity"/>
    <property type="evidence" value="ECO:0007669"/>
    <property type="project" value="TreeGrafter"/>
</dbReference>
<dbReference type="EMBL" id="UGTI01000001">
    <property type="protein sequence ID" value="SUB77549.1"/>
    <property type="molecule type" value="Genomic_DNA"/>
</dbReference>
<name>A0A379DGP9_9PORP</name>
<organism evidence="4 5">
    <name type="scientific">Porphyromonas macacae</name>
    <dbReference type="NCBI Taxonomy" id="28115"/>
    <lineage>
        <taxon>Bacteria</taxon>
        <taxon>Pseudomonadati</taxon>
        <taxon>Bacteroidota</taxon>
        <taxon>Bacteroidia</taxon>
        <taxon>Bacteroidales</taxon>
        <taxon>Porphyromonadaceae</taxon>
        <taxon>Porphyromonas</taxon>
    </lineage>
</organism>